<dbReference type="Pfam" id="PF08929">
    <property type="entry name" value="PoNi_C"/>
    <property type="match status" value="1"/>
</dbReference>
<feature type="domain" description="PoNi C-terminal" evidence="2">
    <location>
        <begin position="156"/>
        <end position="249"/>
    </location>
</feature>
<reference evidence="4" key="1">
    <citation type="submission" date="2017-04" db="EMBL/GenBank/DDBJ databases">
        <authorList>
            <person name="Varghese N."/>
            <person name="Submissions S."/>
        </authorList>
    </citation>
    <scope>NUCLEOTIDE SEQUENCE [LARGE SCALE GENOMIC DNA]</scope>
    <source>
        <strain evidence="4">VKM Ac-2510</strain>
    </source>
</reference>
<dbReference type="SUPFAM" id="SSF140731">
    <property type="entry name" value="PA2201 C-terminal domain-like"/>
    <property type="match status" value="1"/>
</dbReference>
<evidence type="ECO:0008006" key="5">
    <source>
        <dbReference type="Google" id="ProtNLM"/>
    </source>
</evidence>
<keyword evidence="4" id="KW-1185">Reference proteome</keyword>
<name>A0A1X7JMA7_9MICO</name>
<dbReference type="Proteomes" id="UP000193244">
    <property type="component" value="Unassembled WGS sequence"/>
</dbReference>
<evidence type="ECO:0000313" key="3">
    <source>
        <dbReference type="EMBL" id="SMG29053.1"/>
    </source>
</evidence>
<dbReference type="InterPro" id="IPR028983">
    <property type="entry name" value="PA2201-like_C"/>
</dbReference>
<dbReference type="Gene3D" id="1.10.3920.10">
    <property type="entry name" value="PA2201 C-terminal domain-like"/>
    <property type="match status" value="1"/>
</dbReference>
<dbReference type="InterPro" id="IPR015024">
    <property type="entry name" value="PoNi_N"/>
</dbReference>
<feature type="domain" description="PoNi N-terminal" evidence="1">
    <location>
        <begin position="33"/>
        <end position="130"/>
    </location>
</feature>
<evidence type="ECO:0000259" key="2">
    <source>
        <dbReference type="Pfam" id="PF08929"/>
    </source>
</evidence>
<dbReference type="EMBL" id="FXAY01000002">
    <property type="protein sequence ID" value="SMG29053.1"/>
    <property type="molecule type" value="Genomic_DNA"/>
</dbReference>
<dbReference type="Pfam" id="PF08928">
    <property type="entry name" value="PoNi_N"/>
    <property type="match status" value="1"/>
</dbReference>
<dbReference type="AlphaFoldDB" id="A0A1X7JMA7"/>
<organism evidence="3 4">
    <name type="scientific">Agreia pratensis</name>
    <dbReference type="NCBI Taxonomy" id="150121"/>
    <lineage>
        <taxon>Bacteria</taxon>
        <taxon>Bacillati</taxon>
        <taxon>Actinomycetota</taxon>
        <taxon>Actinomycetes</taxon>
        <taxon>Micrococcales</taxon>
        <taxon>Microbacteriaceae</taxon>
        <taxon>Agreia</taxon>
    </lineage>
</organism>
<dbReference type="RefSeq" id="WP_085484601.1">
    <property type="nucleotide sequence ID" value="NZ_FXAY01000002.1"/>
</dbReference>
<protein>
    <recommendedName>
        <fullName evidence="5">PoNi C-terminal domain-containing protein</fullName>
    </recommendedName>
</protein>
<dbReference type="InterPro" id="IPR015025">
    <property type="entry name" value="PoNi_C"/>
</dbReference>
<evidence type="ECO:0000259" key="1">
    <source>
        <dbReference type="Pfam" id="PF08928"/>
    </source>
</evidence>
<dbReference type="OrthoDB" id="8576337at2"/>
<sequence>MRMRDTRASEEYFEKYRKNQEYGVSRSLAVVNGLVDVEREPRKALDKIRGYASSHLGLVKYAYSMGFPVSDIRELVPAAIRALVIEKATNVRILPAETIKIRHNFSTQRDNYIDALEILSLAVIFDLPTGEISEATSDAGGDTLFELIASGQTSLAADAPVHLAWPRPYGRLLAVFQAEESKRPKLMLAFLKVWHQQNKGVTWWKSHEIVDVGGLFYGGYWCFEAAAVVKLLGIDDSSFRDNEFYPADLVHPDEE</sequence>
<gene>
    <name evidence="3" type="ORF">SAMN06296010_1539</name>
</gene>
<proteinExistence type="predicted"/>
<accession>A0A1X7JMA7</accession>
<dbReference type="STRING" id="150121.SAMN06296010_1539"/>
<evidence type="ECO:0000313" key="4">
    <source>
        <dbReference type="Proteomes" id="UP000193244"/>
    </source>
</evidence>